<gene>
    <name evidence="2" type="ORF">BOTBODRAFT_64745</name>
</gene>
<dbReference type="HOGENOM" id="CLU_679696_0_0_1"/>
<dbReference type="Proteomes" id="UP000027195">
    <property type="component" value="Unassembled WGS sequence"/>
</dbReference>
<evidence type="ECO:0000313" key="3">
    <source>
        <dbReference type="Proteomes" id="UP000027195"/>
    </source>
</evidence>
<evidence type="ECO:0000313" key="2">
    <source>
        <dbReference type="EMBL" id="KDQ16843.1"/>
    </source>
</evidence>
<reference evidence="3" key="1">
    <citation type="journal article" date="2014" name="Proc. Natl. Acad. Sci. U.S.A.">
        <title>Extensive sampling of basidiomycete genomes demonstrates inadequacy of the white-rot/brown-rot paradigm for wood decay fungi.</title>
        <authorList>
            <person name="Riley R."/>
            <person name="Salamov A.A."/>
            <person name="Brown D.W."/>
            <person name="Nagy L.G."/>
            <person name="Floudas D."/>
            <person name="Held B.W."/>
            <person name="Levasseur A."/>
            <person name="Lombard V."/>
            <person name="Morin E."/>
            <person name="Otillar R."/>
            <person name="Lindquist E.A."/>
            <person name="Sun H."/>
            <person name="LaButti K.M."/>
            <person name="Schmutz J."/>
            <person name="Jabbour D."/>
            <person name="Luo H."/>
            <person name="Baker S.E."/>
            <person name="Pisabarro A.G."/>
            <person name="Walton J.D."/>
            <person name="Blanchette R.A."/>
            <person name="Henrissat B."/>
            <person name="Martin F."/>
            <person name="Cullen D."/>
            <person name="Hibbett D.S."/>
            <person name="Grigoriev I.V."/>
        </authorList>
    </citation>
    <scope>NUCLEOTIDE SEQUENCE [LARGE SCALE GENOMIC DNA]</scope>
    <source>
        <strain evidence="3">FD-172 SS1</strain>
    </source>
</reference>
<accession>A0A067MM84</accession>
<proteinExistence type="predicted"/>
<feature type="compositionally biased region" description="Basic and acidic residues" evidence="1">
    <location>
        <begin position="88"/>
        <end position="109"/>
    </location>
</feature>
<sequence>MKITKMYIRFGPCSEGPVAPAAVLDCLRASTLSKPLRTSTILKQLPFHVRGRTHSRQARRHDYIANICGGRRTTRSQNMQDAIPGRRAIADPRPHDRLAAHPRPVEKARTSNSRLQRILKHPLPNFESGDAFLHITSGSFPGISAAALVPDRTLKTVALVVDRAPNGSILKDSWLLSAARSFEALEVLEVLGGEGPDSAEYAAVDDDANPFQASTPFAAIMPDLRAFTLCSFHKALRLGAVNLARLSLASTTFHTHAAFSELLILVRAVTQSAPGETLGSTFVALWSMRSTNRSSLAPWPAMATVSVGTVDASLVNPSMRTEVRPGAGWAVLMVACCTWLWRARTRRRRKGCPPMGRRHGRRGWPGSMMRASKCGWSDPRPLCAGGGARCGRATPRAVQGCAQRA</sequence>
<protein>
    <submittedName>
        <fullName evidence="2">Uncharacterized protein</fullName>
    </submittedName>
</protein>
<evidence type="ECO:0000256" key="1">
    <source>
        <dbReference type="SAM" id="MobiDB-lite"/>
    </source>
</evidence>
<organism evidence="2 3">
    <name type="scientific">Botryobasidium botryosum (strain FD-172 SS1)</name>
    <dbReference type="NCBI Taxonomy" id="930990"/>
    <lineage>
        <taxon>Eukaryota</taxon>
        <taxon>Fungi</taxon>
        <taxon>Dikarya</taxon>
        <taxon>Basidiomycota</taxon>
        <taxon>Agaricomycotina</taxon>
        <taxon>Agaricomycetes</taxon>
        <taxon>Cantharellales</taxon>
        <taxon>Botryobasidiaceae</taxon>
        <taxon>Botryobasidium</taxon>
    </lineage>
</organism>
<name>A0A067MM84_BOTB1</name>
<keyword evidence="3" id="KW-1185">Reference proteome</keyword>
<dbReference type="AlphaFoldDB" id="A0A067MM84"/>
<dbReference type="EMBL" id="KL198026">
    <property type="protein sequence ID" value="KDQ16843.1"/>
    <property type="molecule type" value="Genomic_DNA"/>
</dbReference>
<dbReference type="InParanoid" id="A0A067MM84"/>
<feature type="region of interest" description="Disordered" evidence="1">
    <location>
        <begin position="87"/>
        <end position="112"/>
    </location>
</feature>